<dbReference type="RefSeq" id="XP_003031479.1">
    <property type="nucleotide sequence ID" value="XM_003031433.1"/>
</dbReference>
<protein>
    <submittedName>
        <fullName evidence="2">Uncharacterized protein</fullName>
    </submittedName>
</protein>
<feature type="coiled-coil region" evidence="1">
    <location>
        <begin position="194"/>
        <end position="249"/>
    </location>
</feature>
<evidence type="ECO:0000313" key="3">
    <source>
        <dbReference type="Proteomes" id="UP000007431"/>
    </source>
</evidence>
<dbReference type="InterPro" id="IPR040521">
    <property type="entry name" value="KDZ"/>
</dbReference>
<dbReference type="Proteomes" id="UP000007431">
    <property type="component" value="Unassembled WGS sequence"/>
</dbReference>
<dbReference type="Pfam" id="PF18758">
    <property type="entry name" value="KDZ"/>
    <property type="match status" value="1"/>
</dbReference>
<keyword evidence="3" id="KW-1185">Reference proteome</keyword>
<accession>D8Q8B4</accession>
<dbReference type="PANTHER" id="PTHR33096">
    <property type="entry name" value="CXC2 DOMAIN-CONTAINING PROTEIN"/>
    <property type="match status" value="1"/>
</dbReference>
<name>D8Q8B4_SCHCM</name>
<proteinExistence type="predicted"/>
<dbReference type="InParanoid" id="D8Q8B4"/>
<dbReference type="eggNOG" id="ENOG502SIZ3">
    <property type="taxonomic scope" value="Eukaryota"/>
</dbReference>
<dbReference type="PANTHER" id="PTHR33096:SF1">
    <property type="entry name" value="CXC1-LIKE CYSTEINE CLUSTER ASSOCIATED WITH KDZ TRANSPOSASES DOMAIN-CONTAINING PROTEIN"/>
    <property type="match status" value="1"/>
</dbReference>
<feature type="non-terminal residue" evidence="2">
    <location>
        <position position="299"/>
    </location>
</feature>
<dbReference type="KEGG" id="scm:SCHCO_01045551"/>
<evidence type="ECO:0000313" key="2">
    <source>
        <dbReference type="EMBL" id="EFI96576.1"/>
    </source>
</evidence>
<sequence length="299" mass="33893">MTTPGEQQFYSVALMDALMAELPCDWVVGLLYDIACQIHLSAVKHGLFGAYLDRLRFAVAVFHAFGHDWPCQLIYHPRKCVGFGLTDGEGCERFWYSISKLIPYLRVAGFHLRKYTLNAQFAFATKDAIKGLGAWLRCKDVRLAEKRNEARTLLNEAGDVADDESFIRGQWRAQVAEQTKPTPKQNKNLGRQEMTRALEMHEDVERAAAEVEELKATQVTGDLEHTAALRAAEAAYAAAKARYDRKRLQLGVSARAELSKLVNDKILHRRANALVLLRRAQVGIMKRKMEVERVVRSHR</sequence>
<gene>
    <name evidence="2" type="ORF">SCHCODRAFT_56353</name>
</gene>
<dbReference type="HOGENOM" id="CLU_004552_10_0_1"/>
<organism evidence="3">
    <name type="scientific">Schizophyllum commune (strain H4-8 / FGSC 9210)</name>
    <name type="common">Split gill fungus</name>
    <dbReference type="NCBI Taxonomy" id="578458"/>
    <lineage>
        <taxon>Eukaryota</taxon>
        <taxon>Fungi</taxon>
        <taxon>Dikarya</taxon>
        <taxon>Basidiomycota</taxon>
        <taxon>Agaricomycotina</taxon>
        <taxon>Agaricomycetes</taxon>
        <taxon>Agaricomycetidae</taxon>
        <taxon>Agaricales</taxon>
        <taxon>Schizophyllaceae</taxon>
        <taxon>Schizophyllum</taxon>
    </lineage>
</organism>
<dbReference type="GeneID" id="9592593"/>
<reference evidence="2 3" key="1">
    <citation type="journal article" date="2010" name="Nat. Biotechnol.">
        <title>Genome sequence of the model mushroom Schizophyllum commune.</title>
        <authorList>
            <person name="Ohm R.A."/>
            <person name="de Jong J.F."/>
            <person name="Lugones L.G."/>
            <person name="Aerts A."/>
            <person name="Kothe E."/>
            <person name="Stajich J.E."/>
            <person name="de Vries R.P."/>
            <person name="Record E."/>
            <person name="Levasseur A."/>
            <person name="Baker S.E."/>
            <person name="Bartholomew K.A."/>
            <person name="Coutinho P.M."/>
            <person name="Erdmann S."/>
            <person name="Fowler T.J."/>
            <person name="Gathman A.C."/>
            <person name="Lombard V."/>
            <person name="Henrissat B."/>
            <person name="Knabe N."/>
            <person name="Kuees U."/>
            <person name="Lilly W.W."/>
            <person name="Lindquist E."/>
            <person name="Lucas S."/>
            <person name="Magnuson J.K."/>
            <person name="Piumi F."/>
            <person name="Raudaskoski M."/>
            <person name="Salamov A."/>
            <person name="Schmutz J."/>
            <person name="Schwarze F.W.M.R."/>
            <person name="vanKuyk P.A."/>
            <person name="Horton J.S."/>
            <person name="Grigoriev I.V."/>
            <person name="Woesten H.A.B."/>
        </authorList>
    </citation>
    <scope>NUCLEOTIDE SEQUENCE [LARGE SCALE GENOMIC DNA]</scope>
    <source>
        <strain evidence="3">H4-8 / FGSC 9210</strain>
    </source>
</reference>
<dbReference type="VEuPathDB" id="FungiDB:SCHCODRAFT_01045551"/>
<dbReference type="OMA" id="RIQIRMA"/>
<dbReference type="OrthoDB" id="3364670at2759"/>
<dbReference type="AlphaFoldDB" id="D8Q8B4"/>
<dbReference type="EMBL" id="GL377307">
    <property type="protein sequence ID" value="EFI96576.1"/>
    <property type="molecule type" value="Genomic_DNA"/>
</dbReference>
<keyword evidence="1" id="KW-0175">Coiled coil</keyword>
<evidence type="ECO:0000256" key="1">
    <source>
        <dbReference type="SAM" id="Coils"/>
    </source>
</evidence>